<organism evidence="1 2">
    <name type="scientific">Paenibacillus kribbensis</name>
    <dbReference type="NCBI Taxonomy" id="172713"/>
    <lineage>
        <taxon>Bacteria</taxon>
        <taxon>Bacillati</taxon>
        <taxon>Bacillota</taxon>
        <taxon>Bacilli</taxon>
        <taxon>Bacillales</taxon>
        <taxon>Paenibacillaceae</taxon>
        <taxon>Paenibacillus</taxon>
    </lineage>
</organism>
<keyword evidence="2" id="KW-1185">Reference proteome</keyword>
<dbReference type="EMBL" id="CP020028">
    <property type="protein sequence ID" value="ASR46938.1"/>
    <property type="molecule type" value="Genomic_DNA"/>
</dbReference>
<accession>A0A222WLS9</accession>
<name>A0A222WLS9_9BACL</name>
<dbReference type="RefSeq" id="WP_094154627.1">
    <property type="nucleotide sequence ID" value="NZ_CP020028.1"/>
</dbReference>
<dbReference type="AlphaFoldDB" id="A0A222WLS9"/>
<sequence length="61" mass="6617">MMSIIVQAVLGVFILIGAYFAVRGVTESPQTYIYAQRSHERIIRGLHGNGHGNEGEGEGDT</sequence>
<dbReference type="Proteomes" id="UP000214666">
    <property type="component" value="Chromosome"/>
</dbReference>
<proteinExistence type="predicted"/>
<evidence type="ECO:0000313" key="2">
    <source>
        <dbReference type="Proteomes" id="UP000214666"/>
    </source>
</evidence>
<dbReference type="KEGG" id="pkb:B4V02_09730"/>
<reference evidence="1 2" key="1">
    <citation type="submission" date="2017-03" db="EMBL/GenBank/DDBJ databases">
        <title>Complete genome sequence of Paenibacillus Kribbensis producing bioflocculants.</title>
        <authorList>
            <person name="Lee H.-G."/>
            <person name="Oh H.-M."/>
        </authorList>
    </citation>
    <scope>NUCLEOTIDE SEQUENCE [LARGE SCALE GENOMIC DNA]</scope>
    <source>
        <strain evidence="1 2">AM49</strain>
    </source>
</reference>
<gene>
    <name evidence="1" type="ORF">B4V02_09730</name>
</gene>
<protein>
    <submittedName>
        <fullName evidence="1">Uncharacterized protein</fullName>
    </submittedName>
</protein>
<evidence type="ECO:0000313" key="1">
    <source>
        <dbReference type="EMBL" id="ASR46938.1"/>
    </source>
</evidence>